<dbReference type="InterPro" id="IPR055999">
    <property type="entry name" value="DUF7577"/>
</dbReference>
<dbReference type="AlphaFoldDB" id="A0A8J7YIT3"/>
<keyword evidence="2" id="KW-0812">Transmembrane</keyword>
<name>A0A8J7YIT3_9EURY</name>
<feature type="region of interest" description="Disordered" evidence="1">
    <location>
        <begin position="27"/>
        <end position="48"/>
    </location>
</feature>
<dbReference type="EMBL" id="RKLQ01000002">
    <property type="protein sequence ID" value="MBX0303864.1"/>
    <property type="molecule type" value="Genomic_DNA"/>
</dbReference>
<dbReference type="Pfam" id="PF24463">
    <property type="entry name" value="DUF7577"/>
    <property type="match status" value="1"/>
</dbReference>
<evidence type="ECO:0000256" key="2">
    <source>
        <dbReference type="SAM" id="Phobius"/>
    </source>
</evidence>
<proteinExistence type="predicted"/>
<feature type="transmembrane region" description="Helical" evidence="2">
    <location>
        <begin position="6"/>
        <end position="25"/>
    </location>
</feature>
<feature type="compositionally biased region" description="Basic and acidic residues" evidence="1">
    <location>
        <begin position="38"/>
        <end position="48"/>
    </location>
</feature>
<organism evidence="4 5">
    <name type="scientific">Haloarcula salinisoli</name>
    <dbReference type="NCBI Taxonomy" id="2487746"/>
    <lineage>
        <taxon>Archaea</taxon>
        <taxon>Methanobacteriati</taxon>
        <taxon>Methanobacteriota</taxon>
        <taxon>Stenosarchaea group</taxon>
        <taxon>Halobacteria</taxon>
        <taxon>Halobacteriales</taxon>
        <taxon>Haloarculaceae</taxon>
        <taxon>Haloarcula</taxon>
    </lineage>
</organism>
<evidence type="ECO:0000313" key="5">
    <source>
        <dbReference type="Proteomes" id="UP000783863"/>
    </source>
</evidence>
<protein>
    <recommendedName>
        <fullName evidence="3">DUF7577 domain-containing protein</fullName>
    </recommendedName>
</protein>
<feature type="domain" description="DUF7577" evidence="3">
    <location>
        <begin position="54"/>
        <end position="82"/>
    </location>
</feature>
<keyword evidence="2" id="KW-0472">Membrane</keyword>
<comment type="caution">
    <text evidence="4">The sequence shown here is derived from an EMBL/GenBank/DDBJ whole genome shotgun (WGS) entry which is preliminary data.</text>
</comment>
<dbReference type="Proteomes" id="UP000783863">
    <property type="component" value="Unassembled WGS sequence"/>
</dbReference>
<sequence length="82" mass="9087">MQPWVWLTAYVLGFGLLQILLYRHFSGQTTSPQPTEGRAARADGGRRVTSDTAETIACEHCGAVNESHRMIRYCGSCAESLR</sequence>
<dbReference type="RefSeq" id="WP_220588105.1">
    <property type="nucleotide sequence ID" value="NZ_RKLQ01000002.1"/>
</dbReference>
<evidence type="ECO:0000259" key="3">
    <source>
        <dbReference type="Pfam" id="PF24463"/>
    </source>
</evidence>
<evidence type="ECO:0000256" key="1">
    <source>
        <dbReference type="SAM" id="MobiDB-lite"/>
    </source>
</evidence>
<reference evidence="4" key="1">
    <citation type="submission" date="2021-06" db="EMBL/GenBank/DDBJ databases">
        <title>Halomicroarcula sp. F24A a new haloarchaeum isolated from saline soil.</title>
        <authorList>
            <person name="Duran-Viseras A."/>
            <person name="Sanchez-Porro C."/>
            <person name="Ventosa A."/>
        </authorList>
    </citation>
    <scope>NUCLEOTIDE SEQUENCE</scope>
    <source>
        <strain evidence="4">F24A</strain>
    </source>
</reference>
<keyword evidence="5" id="KW-1185">Reference proteome</keyword>
<evidence type="ECO:0000313" key="4">
    <source>
        <dbReference type="EMBL" id="MBX0303864.1"/>
    </source>
</evidence>
<accession>A0A8J7YIT3</accession>
<keyword evidence="2" id="KW-1133">Transmembrane helix</keyword>
<gene>
    <name evidence="4" type="ORF">EGD98_09305</name>
</gene>